<dbReference type="Gene3D" id="3.30.530.20">
    <property type="match status" value="1"/>
</dbReference>
<keyword evidence="4" id="KW-1185">Reference proteome</keyword>
<organism evidence="3 4">
    <name type="scientific">Salinicoccus halitifaciens</name>
    <dbReference type="NCBI Taxonomy" id="1073415"/>
    <lineage>
        <taxon>Bacteria</taxon>
        <taxon>Bacillati</taxon>
        <taxon>Bacillota</taxon>
        <taxon>Bacilli</taxon>
        <taxon>Bacillales</taxon>
        <taxon>Staphylococcaceae</taxon>
        <taxon>Salinicoccus</taxon>
    </lineage>
</organism>
<accession>A0ABV2EAS8</accession>
<sequence>MSKRIDKASVLIGAPQESIYQSFVKEEAFKRWMAPHDMTMEIESFDAVEGGTFRVNLIYDDKETAGKTADNVDSYTGVFKTLEPYNRVIFTVEFDTDDEKYEGIMEQEWTMIGQGNETEVFVTCRNVPEGVDQEVHERALIVALYRLADHLGAEIR</sequence>
<dbReference type="Pfam" id="PF08327">
    <property type="entry name" value="AHSA1"/>
    <property type="match status" value="1"/>
</dbReference>
<evidence type="ECO:0000313" key="3">
    <source>
        <dbReference type="EMBL" id="MET3111532.1"/>
    </source>
</evidence>
<dbReference type="EMBL" id="JBDZDV010000005">
    <property type="protein sequence ID" value="MET3111532.1"/>
    <property type="molecule type" value="Genomic_DNA"/>
</dbReference>
<proteinExistence type="inferred from homology"/>
<evidence type="ECO:0000259" key="2">
    <source>
        <dbReference type="Pfam" id="PF08327"/>
    </source>
</evidence>
<dbReference type="SUPFAM" id="SSF55961">
    <property type="entry name" value="Bet v1-like"/>
    <property type="match status" value="1"/>
</dbReference>
<feature type="domain" description="Activator of Hsp90 ATPase homologue 1/2-like C-terminal" evidence="2">
    <location>
        <begin position="14"/>
        <end position="148"/>
    </location>
</feature>
<protein>
    <submittedName>
        <fullName evidence="3">Uncharacterized protein YndB with AHSA1/START domain</fullName>
    </submittedName>
</protein>
<dbReference type="RefSeq" id="WP_230821371.1">
    <property type="nucleotide sequence ID" value="NZ_JAJNCU010000002.1"/>
</dbReference>
<gene>
    <name evidence="3" type="ORF">ABHD89_001947</name>
</gene>
<name>A0ABV2EAS8_9STAP</name>
<evidence type="ECO:0000256" key="1">
    <source>
        <dbReference type="ARBA" id="ARBA00006817"/>
    </source>
</evidence>
<evidence type="ECO:0000313" key="4">
    <source>
        <dbReference type="Proteomes" id="UP001549019"/>
    </source>
</evidence>
<dbReference type="InterPro" id="IPR013538">
    <property type="entry name" value="ASHA1/2-like_C"/>
</dbReference>
<reference evidence="3 4" key="1">
    <citation type="submission" date="2024-05" db="EMBL/GenBank/DDBJ databases">
        <title>Genomic Encyclopedia of Type Strains, Phase IV (KMG-IV): sequencing the most valuable type-strain genomes for metagenomic binning, comparative biology and taxonomic classification.</title>
        <authorList>
            <person name="Goeker M."/>
        </authorList>
    </citation>
    <scope>NUCLEOTIDE SEQUENCE [LARGE SCALE GENOMIC DNA]</scope>
    <source>
        <strain evidence="3 4">DSM 25286</strain>
    </source>
</reference>
<dbReference type="Proteomes" id="UP001549019">
    <property type="component" value="Unassembled WGS sequence"/>
</dbReference>
<comment type="caution">
    <text evidence="3">The sequence shown here is derived from an EMBL/GenBank/DDBJ whole genome shotgun (WGS) entry which is preliminary data.</text>
</comment>
<comment type="similarity">
    <text evidence="1">Belongs to the AHA1 family.</text>
</comment>
<dbReference type="InterPro" id="IPR023393">
    <property type="entry name" value="START-like_dom_sf"/>
</dbReference>